<name>A0A176T019_9FLAO</name>
<keyword evidence="3" id="KW-0804">Transcription</keyword>
<proteinExistence type="predicted"/>
<keyword evidence="2" id="KW-0238">DNA-binding</keyword>
<dbReference type="OrthoDB" id="632644at2"/>
<accession>A0A176T019</accession>
<dbReference type="Proteomes" id="UP000076923">
    <property type="component" value="Unassembled WGS sequence"/>
</dbReference>
<dbReference type="InterPro" id="IPR009057">
    <property type="entry name" value="Homeodomain-like_sf"/>
</dbReference>
<dbReference type="PROSITE" id="PS01124">
    <property type="entry name" value="HTH_ARAC_FAMILY_2"/>
    <property type="match status" value="1"/>
</dbReference>
<evidence type="ECO:0000259" key="4">
    <source>
        <dbReference type="PROSITE" id="PS01124"/>
    </source>
</evidence>
<evidence type="ECO:0000256" key="3">
    <source>
        <dbReference type="ARBA" id="ARBA00023163"/>
    </source>
</evidence>
<evidence type="ECO:0000256" key="2">
    <source>
        <dbReference type="ARBA" id="ARBA00023125"/>
    </source>
</evidence>
<evidence type="ECO:0000313" key="5">
    <source>
        <dbReference type="EMBL" id="OAD40796.1"/>
    </source>
</evidence>
<dbReference type="GO" id="GO:0043565">
    <property type="term" value="F:sequence-specific DNA binding"/>
    <property type="evidence" value="ECO:0007669"/>
    <property type="project" value="InterPro"/>
</dbReference>
<keyword evidence="1" id="KW-0805">Transcription regulation</keyword>
<evidence type="ECO:0000256" key="1">
    <source>
        <dbReference type="ARBA" id="ARBA00023015"/>
    </source>
</evidence>
<keyword evidence="6" id="KW-1185">Reference proteome</keyword>
<dbReference type="Gene3D" id="1.10.10.60">
    <property type="entry name" value="Homeodomain-like"/>
    <property type="match status" value="1"/>
</dbReference>
<dbReference type="RefSeq" id="WP_068452629.1">
    <property type="nucleotide sequence ID" value="NZ_CP150660.1"/>
</dbReference>
<feature type="domain" description="HTH araC/xylS-type" evidence="4">
    <location>
        <begin position="200"/>
        <end position="298"/>
    </location>
</feature>
<reference evidence="5 6" key="1">
    <citation type="submission" date="2016-02" db="EMBL/GenBank/DDBJ databases">
        <title>Draft genome sequence of Polaribacter atrinae KACC17473.</title>
        <authorList>
            <person name="Shin S.-K."/>
            <person name="Yi H."/>
        </authorList>
    </citation>
    <scope>NUCLEOTIDE SEQUENCE [LARGE SCALE GENOMIC DNA]</scope>
    <source>
        <strain evidence="5 6">KACC 17473</strain>
    </source>
</reference>
<dbReference type="AlphaFoldDB" id="A0A176T019"/>
<sequence length="300" mass="34270">MQTSFIKNYTINDIVDLLGDKPQKNSDLHIHLSKNNFDETPFIAPFRAGNYTFLLIVKGRFKVQLNLITQTLHASEMIIIKPQTVVQIIETSTDLEIIGVSFTLDFIFKILLNKNEFDGIDFLTANSYPKLKLDAEEQETSVLLSKLLAQNNDAETSDMPFRDEIIMHSFGLLLYHYGAIFKREHPNLDAHLSRQQEITLRFFKKLNNHFKNERSVKFYADSMFLTPGHLSKVLKEVSGKTAGQLIDDAVIMEAKLLLSNPLLSISQIANDLKFSDPSFFGKFFKKKTGLSPSKFKNRSK</sequence>
<dbReference type="STRING" id="1333662.LPB303_16225"/>
<dbReference type="PANTHER" id="PTHR43280:SF32">
    <property type="entry name" value="TRANSCRIPTIONAL REGULATORY PROTEIN"/>
    <property type="match status" value="1"/>
</dbReference>
<dbReference type="SUPFAM" id="SSF46689">
    <property type="entry name" value="Homeodomain-like"/>
    <property type="match status" value="1"/>
</dbReference>
<dbReference type="SMART" id="SM00342">
    <property type="entry name" value="HTH_ARAC"/>
    <property type="match status" value="1"/>
</dbReference>
<dbReference type="Pfam" id="PF12833">
    <property type="entry name" value="HTH_18"/>
    <property type="match status" value="1"/>
</dbReference>
<organism evidence="5 6">
    <name type="scientific">Polaribacter atrinae</name>
    <dbReference type="NCBI Taxonomy" id="1333662"/>
    <lineage>
        <taxon>Bacteria</taxon>
        <taxon>Pseudomonadati</taxon>
        <taxon>Bacteroidota</taxon>
        <taxon>Flavobacteriia</taxon>
        <taxon>Flavobacteriales</taxon>
        <taxon>Flavobacteriaceae</taxon>
    </lineage>
</organism>
<comment type="caution">
    <text evidence="5">The sequence shown here is derived from an EMBL/GenBank/DDBJ whole genome shotgun (WGS) entry which is preliminary data.</text>
</comment>
<gene>
    <name evidence="5" type="ORF">LPB303_16225</name>
</gene>
<dbReference type="InterPro" id="IPR018060">
    <property type="entry name" value="HTH_AraC"/>
</dbReference>
<protein>
    <recommendedName>
        <fullName evidence="4">HTH araC/xylS-type domain-containing protein</fullName>
    </recommendedName>
</protein>
<dbReference type="EMBL" id="LVWE01000085">
    <property type="protein sequence ID" value="OAD40796.1"/>
    <property type="molecule type" value="Genomic_DNA"/>
</dbReference>
<dbReference type="GO" id="GO:0003700">
    <property type="term" value="F:DNA-binding transcription factor activity"/>
    <property type="evidence" value="ECO:0007669"/>
    <property type="project" value="InterPro"/>
</dbReference>
<evidence type="ECO:0000313" key="6">
    <source>
        <dbReference type="Proteomes" id="UP000076923"/>
    </source>
</evidence>
<dbReference type="PANTHER" id="PTHR43280">
    <property type="entry name" value="ARAC-FAMILY TRANSCRIPTIONAL REGULATOR"/>
    <property type="match status" value="1"/>
</dbReference>